<dbReference type="CDD" id="cd05403">
    <property type="entry name" value="NT_KNTase_like"/>
    <property type="match status" value="1"/>
</dbReference>
<name>A0A1G5S196_PSEXY</name>
<dbReference type="Proteomes" id="UP000199428">
    <property type="component" value="Unassembled WGS sequence"/>
</dbReference>
<dbReference type="InterPro" id="IPR043519">
    <property type="entry name" value="NT_sf"/>
</dbReference>
<sequence length="84" mass="9627">MYGSCARGDFTSDSDVDVAILTDSDRETVKKYDSKIDDIATSIGIDTMAIVNFVCLPKKEFEEKNTWYPYFMNIKKEGIVLYEH</sequence>
<feature type="domain" description="Polymerase nucleotidyl transferase" evidence="1">
    <location>
        <begin position="1"/>
        <end position="62"/>
    </location>
</feature>
<dbReference type="GO" id="GO:0016779">
    <property type="term" value="F:nucleotidyltransferase activity"/>
    <property type="evidence" value="ECO:0007669"/>
    <property type="project" value="InterPro"/>
</dbReference>
<dbReference type="InterPro" id="IPR002934">
    <property type="entry name" value="Polymerase_NTP_transf_dom"/>
</dbReference>
<organism evidence="2 3">
    <name type="scientific">Pseudobutyrivibrio xylanivorans</name>
    <dbReference type="NCBI Taxonomy" id="185007"/>
    <lineage>
        <taxon>Bacteria</taxon>
        <taxon>Bacillati</taxon>
        <taxon>Bacillota</taxon>
        <taxon>Clostridia</taxon>
        <taxon>Lachnospirales</taxon>
        <taxon>Lachnospiraceae</taxon>
        <taxon>Pseudobutyrivibrio</taxon>
    </lineage>
</organism>
<reference evidence="2 3" key="1">
    <citation type="submission" date="2016-10" db="EMBL/GenBank/DDBJ databases">
        <authorList>
            <person name="de Groot N.N."/>
        </authorList>
    </citation>
    <scope>NUCLEOTIDE SEQUENCE [LARGE SCALE GENOMIC DNA]</scope>
    <source>
        <strain evidence="2 3">DSM 10317</strain>
    </source>
</reference>
<dbReference type="PANTHER" id="PTHR33933">
    <property type="entry name" value="NUCLEOTIDYLTRANSFERASE"/>
    <property type="match status" value="1"/>
</dbReference>
<protein>
    <submittedName>
        <fullName evidence="2">Nucleotidyltransferase domain-containing protein</fullName>
    </submittedName>
</protein>
<dbReference type="SUPFAM" id="SSF81301">
    <property type="entry name" value="Nucleotidyltransferase"/>
    <property type="match status" value="1"/>
</dbReference>
<evidence type="ECO:0000313" key="3">
    <source>
        <dbReference type="Proteomes" id="UP000199428"/>
    </source>
</evidence>
<proteinExistence type="predicted"/>
<accession>A0A1G5S196</accession>
<dbReference type="Pfam" id="PF01909">
    <property type="entry name" value="NTP_transf_2"/>
    <property type="match status" value="1"/>
</dbReference>
<dbReference type="EMBL" id="FMWK01000011">
    <property type="protein sequence ID" value="SCZ79918.1"/>
    <property type="molecule type" value="Genomic_DNA"/>
</dbReference>
<dbReference type="AlphaFoldDB" id="A0A1G5S196"/>
<dbReference type="PANTHER" id="PTHR33933:SF1">
    <property type="entry name" value="PROTEIN ADENYLYLTRANSFERASE MNTA-RELATED"/>
    <property type="match status" value="1"/>
</dbReference>
<dbReference type="InterPro" id="IPR052548">
    <property type="entry name" value="Type_VII_TA_antitoxin"/>
</dbReference>
<dbReference type="Gene3D" id="3.30.460.10">
    <property type="entry name" value="Beta Polymerase, domain 2"/>
    <property type="match status" value="1"/>
</dbReference>
<evidence type="ECO:0000313" key="2">
    <source>
        <dbReference type="EMBL" id="SCZ79918.1"/>
    </source>
</evidence>
<keyword evidence="2" id="KW-0808">Transferase</keyword>
<evidence type="ECO:0000259" key="1">
    <source>
        <dbReference type="Pfam" id="PF01909"/>
    </source>
</evidence>
<dbReference type="RefSeq" id="WP_176757660.1">
    <property type="nucleotide sequence ID" value="NZ_FMWK01000011.1"/>
</dbReference>
<gene>
    <name evidence="2" type="ORF">SAMN02910350_02019</name>
</gene>